<proteinExistence type="predicted"/>
<comment type="caution">
    <text evidence="3">The sequence shown here is derived from an EMBL/GenBank/DDBJ whole genome shotgun (WGS) entry which is preliminary data.</text>
</comment>
<evidence type="ECO:0000313" key="4">
    <source>
        <dbReference type="Proteomes" id="UP000266385"/>
    </source>
</evidence>
<organism evidence="3 4">
    <name type="scientific">Henriciella mobilis</name>
    <dbReference type="NCBI Taxonomy" id="2305467"/>
    <lineage>
        <taxon>Bacteria</taxon>
        <taxon>Pseudomonadati</taxon>
        <taxon>Pseudomonadota</taxon>
        <taxon>Alphaproteobacteria</taxon>
        <taxon>Hyphomonadales</taxon>
        <taxon>Hyphomonadaceae</taxon>
        <taxon>Henriciella</taxon>
    </lineage>
</organism>
<dbReference type="AlphaFoldDB" id="A0A399RQ49"/>
<dbReference type="GO" id="GO:0008236">
    <property type="term" value="F:serine-type peptidase activity"/>
    <property type="evidence" value="ECO:0007669"/>
    <property type="project" value="InterPro"/>
</dbReference>
<gene>
    <name evidence="3" type="ORF">D1223_00880</name>
</gene>
<evidence type="ECO:0000313" key="3">
    <source>
        <dbReference type="EMBL" id="RIJ32443.1"/>
    </source>
</evidence>
<keyword evidence="4" id="KW-1185">Reference proteome</keyword>
<feature type="domain" description="Tail specific protease" evidence="2">
    <location>
        <begin position="276"/>
        <end position="464"/>
    </location>
</feature>
<dbReference type="GO" id="GO:0006508">
    <property type="term" value="P:proteolysis"/>
    <property type="evidence" value="ECO:0007669"/>
    <property type="project" value="InterPro"/>
</dbReference>
<reference evidence="3 4" key="1">
    <citation type="submission" date="2018-08" db="EMBL/GenBank/DDBJ databases">
        <title>Henriciella mobilis sp. nov., isolated from seawater.</title>
        <authorList>
            <person name="Cheng H."/>
            <person name="Wu Y.-H."/>
            <person name="Xu X.-W."/>
            <person name="Guo L.-L."/>
        </authorList>
    </citation>
    <scope>NUCLEOTIDE SEQUENCE [LARGE SCALE GENOMIC DNA]</scope>
    <source>
        <strain evidence="3 4">JN25</strain>
    </source>
</reference>
<feature type="signal peptide" evidence="1">
    <location>
        <begin position="1"/>
        <end position="25"/>
    </location>
</feature>
<protein>
    <recommendedName>
        <fullName evidence="2">Tail specific protease domain-containing protein</fullName>
    </recommendedName>
</protein>
<dbReference type="PANTHER" id="PTHR32060">
    <property type="entry name" value="TAIL-SPECIFIC PROTEASE"/>
    <property type="match status" value="1"/>
</dbReference>
<dbReference type="EMBL" id="QWFX01000005">
    <property type="protein sequence ID" value="RIJ32443.1"/>
    <property type="molecule type" value="Genomic_DNA"/>
</dbReference>
<dbReference type="InterPro" id="IPR029045">
    <property type="entry name" value="ClpP/crotonase-like_dom_sf"/>
</dbReference>
<dbReference type="PANTHER" id="PTHR32060:SF22">
    <property type="entry name" value="CARBOXYL-TERMINAL-PROCESSING PEPTIDASE 3, CHLOROPLASTIC"/>
    <property type="match status" value="1"/>
</dbReference>
<dbReference type="Gene3D" id="3.90.226.10">
    <property type="entry name" value="2-enoyl-CoA Hydratase, Chain A, domain 1"/>
    <property type="match status" value="1"/>
</dbReference>
<dbReference type="Proteomes" id="UP000266385">
    <property type="component" value="Unassembled WGS sequence"/>
</dbReference>
<feature type="chain" id="PRO_5017204223" description="Tail specific protease domain-containing protein" evidence="1">
    <location>
        <begin position="26"/>
        <end position="489"/>
    </location>
</feature>
<evidence type="ECO:0000259" key="2">
    <source>
        <dbReference type="Pfam" id="PF03572"/>
    </source>
</evidence>
<keyword evidence="1" id="KW-0732">Signal</keyword>
<evidence type="ECO:0000256" key="1">
    <source>
        <dbReference type="SAM" id="SignalP"/>
    </source>
</evidence>
<name>A0A399RQ49_9PROT</name>
<dbReference type="Pfam" id="PF03572">
    <property type="entry name" value="Peptidase_S41"/>
    <property type="match status" value="1"/>
</dbReference>
<dbReference type="OrthoDB" id="5480566at2"/>
<dbReference type="GO" id="GO:0004175">
    <property type="term" value="F:endopeptidase activity"/>
    <property type="evidence" value="ECO:0007669"/>
    <property type="project" value="TreeGrafter"/>
</dbReference>
<dbReference type="SUPFAM" id="SSF52096">
    <property type="entry name" value="ClpP/crotonase"/>
    <property type="match status" value="1"/>
</dbReference>
<sequence>MIRHIIRTIAISSASLAALGACALAEPETNTDTLSAAQAIEDLDRLYEGLEAGHANLFAATPKPVFDAKYEALRARYTAPVSLAELHSDFQRFTALAHHAHARINSLNPGFRAHIEAGGKVFPLKLSVVDGEVVVAGAPSGSDVKPGDRLRALEGEPNPIWLAGLLAFIPAETPALAYSMMSGGEPYYMWLAYGPKDTFNVTVERSEETITAALPAIPIDEIDTLVTQEKGFDLAGREARLLSETVGYLRPGPFFDVDATEPGEAYSKDAVAAFTAFVDDAFTGFIQAGVSDLVLDLRDNPGGDNSFSDPIVAWFADEPFRFASDFRIRVSAEAIASNQARLETAGEDSTSARLAALYASAAPGEVVSYELPYAAPRQGERFEGDVHVLVNRYSYSNAVTVAALIQDYRFGTIYGEPTRDMATTYGGMEQFTLPNTGFPVGFPKAHIIRPNGDETPHPVTPDVPLRAPAIRGAEDVRLDALVARIREAG</sequence>
<dbReference type="PROSITE" id="PS51257">
    <property type="entry name" value="PROKAR_LIPOPROTEIN"/>
    <property type="match status" value="1"/>
</dbReference>
<accession>A0A399RQ49</accession>
<dbReference type="InterPro" id="IPR005151">
    <property type="entry name" value="Tail-specific_protease"/>
</dbReference>
<dbReference type="RefSeq" id="WP_119374524.1">
    <property type="nucleotide sequence ID" value="NZ_QWFX01000005.1"/>
</dbReference>